<dbReference type="Proteomes" id="UP000198215">
    <property type="component" value="Chromosome I"/>
</dbReference>
<protein>
    <submittedName>
        <fullName evidence="2">Uncharacterized protein</fullName>
    </submittedName>
</protein>
<gene>
    <name evidence="2" type="ORF">GA0070614_0392</name>
</gene>
<feature type="region of interest" description="Disordered" evidence="1">
    <location>
        <begin position="1"/>
        <end position="20"/>
    </location>
</feature>
<dbReference type="AlphaFoldDB" id="A0A1C5GUF1"/>
<evidence type="ECO:0000313" key="2">
    <source>
        <dbReference type="EMBL" id="SCG37422.1"/>
    </source>
</evidence>
<accession>A0A1C5GUF1</accession>
<feature type="compositionally biased region" description="Low complexity" evidence="1">
    <location>
        <begin position="70"/>
        <end position="101"/>
    </location>
</feature>
<evidence type="ECO:0000256" key="1">
    <source>
        <dbReference type="SAM" id="MobiDB-lite"/>
    </source>
</evidence>
<feature type="compositionally biased region" description="Polar residues" evidence="1">
    <location>
        <begin position="1"/>
        <end position="10"/>
    </location>
</feature>
<keyword evidence="3" id="KW-1185">Reference proteome</keyword>
<proteinExistence type="predicted"/>
<dbReference type="EMBL" id="LT607753">
    <property type="protein sequence ID" value="SCG37422.1"/>
    <property type="molecule type" value="Genomic_DNA"/>
</dbReference>
<sequence length="302" mass="31794">MNLQRQNQNRPPSPVSRADVAWTVRRRSRVAALMVIAALGGASGGCEPGDTRVTVAPSTKPPATAANPITSASVSVPSASPTQRTSSASASNAPSRPDSAATTKAPTTPLGPVTSKNTPQGRLYMVSGLSQFEANHAYRYIAIVTGTEPGVNGHPGLSATQKDALRTHLSSIVATVSTDHGGRGLLPGDGAISYFEMYTAMALGSTLYRPFFAAEAHIDDEYGRNWSENLRKLVVAAGGISADIVTMMLDRVANGQKIARGHNGAIETFGGLGKEYQPHRLRNDKAFSRSAGRLQDVINTLK</sequence>
<reference evidence="3" key="1">
    <citation type="submission" date="2016-06" db="EMBL/GenBank/DDBJ databases">
        <authorList>
            <person name="Varghese N."/>
            <person name="Submissions Spin"/>
        </authorList>
    </citation>
    <scope>NUCLEOTIDE SEQUENCE [LARGE SCALE GENOMIC DNA]</scope>
    <source>
        <strain evidence="3">DSM 45161</strain>
    </source>
</reference>
<evidence type="ECO:0000313" key="3">
    <source>
        <dbReference type="Proteomes" id="UP000198215"/>
    </source>
</evidence>
<organism evidence="2 3">
    <name type="scientific">Micromonospora coxensis</name>
    <dbReference type="NCBI Taxonomy" id="356852"/>
    <lineage>
        <taxon>Bacteria</taxon>
        <taxon>Bacillati</taxon>
        <taxon>Actinomycetota</taxon>
        <taxon>Actinomycetes</taxon>
        <taxon>Micromonosporales</taxon>
        <taxon>Micromonosporaceae</taxon>
        <taxon>Micromonospora</taxon>
    </lineage>
</organism>
<name>A0A1C5GUF1_9ACTN</name>
<feature type="region of interest" description="Disordered" evidence="1">
    <location>
        <begin position="41"/>
        <end position="119"/>
    </location>
</feature>